<feature type="signal peptide" evidence="2">
    <location>
        <begin position="1"/>
        <end position="26"/>
    </location>
</feature>
<dbReference type="EMBL" id="VFOW01000001">
    <property type="protein sequence ID" value="TQL78052.1"/>
    <property type="molecule type" value="Genomic_DNA"/>
</dbReference>
<dbReference type="FunCoup" id="A0A543AZN8">
    <property type="interactions" value="47"/>
</dbReference>
<gene>
    <name evidence="5" type="ORF">FB566_3628</name>
</gene>
<reference evidence="5 6" key="1">
    <citation type="submission" date="2019-06" db="EMBL/GenBank/DDBJ databases">
        <title>Sequencing the genomes of 1000 actinobacteria strains.</title>
        <authorList>
            <person name="Klenk H.-P."/>
        </authorList>
    </citation>
    <scope>NUCLEOTIDE SEQUENCE [LARGE SCALE GENOMIC DNA]</scope>
    <source>
        <strain evidence="5 6">DSM 45928</strain>
    </source>
</reference>
<feature type="domain" description="Mce/MlaD" evidence="3">
    <location>
        <begin position="37"/>
        <end position="113"/>
    </location>
</feature>
<dbReference type="InterPro" id="IPR003399">
    <property type="entry name" value="Mce/MlaD"/>
</dbReference>
<dbReference type="Pfam" id="PF11887">
    <property type="entry name" value="Mce4_CUP1"/>
    <property type="match status" value="1"/>
</dbReference>
<dbReference type="InParanoid" id="A0A543AZN8"/>
<sequence length="375" mass="38913">MIRRPLTRSAGGIAAAVAVLLTGCSAVPLPGGAGGGGYQVTVEFADVTDLVTYAAVKVDDVTVGQVEAITVTDDWTAEVVIRIESEVDLPDNSVAALRQTSLLGEKFIDLAPPTSATPTGRLQDGDLIPLERTDRGAEVEEVLGALALVLQGGGLDQLRTINVELVDLMAGREDEIGATLGELETFLASLDEQRDNIVTALEALERLSADLADQTDTIGDALDALAPGVTVLADQTDLISDGITALGELGAVGTEVIQATKADTLASLRALQPILEQLAAAGDHFPQGLELALSYPFPYNVADTIHDDFVNLHITLDIDVAEILGNVAGEKPTEQVDEDNPESSDPGPGLSDAVEPIIGGLADLLGLGVGSEEEE</sequence>
<evidence type="ECO:0000256" key="1">
    <source>
        <dbReference type="SAM" id="MobiDB-lite"/>
    </source>
</evidence>
<dbReference type="Pfam" id="PF02470">
    <property type="entry name" value="MlaD"/>
    <property type="match status" value="1"/>
</dbReference>
<evidence type="ECO:0000259" key="3">
    <source>
        <dbReference type="Pfam" id="PF02470"/>
    </source>
</evidence>
<proteinExistence type="predicted"/>
<dbReference type="Proteomes" id="UP000317043">
    <property type="component" value="Unassembled WGS sequence"/>
</dbReference>
<dbReference type="RefSeq" id="WP_246100152.1">
    <property type="nucleotide sequence ID" value="NZ_JBHTGS010000001.1"/>
</dbReference>
<comment type="caution">
    <text evidence="5">The sequence shown here is derived from an EMBL/GenBank/DDBJ whole genome shotgun (WGS) entry which is preliminary data.</text>
</comment>
<dbReference type="PANTHER" id="PTHR33371:SF15">
    <property type="entry name" value="LIPOPROTEIN LPRN"/>
    <property type="match status" value="1"/>
</dbReference>
<dbReference type="NCBIfam" id="TIGR00996">
    <property type="entry name" value="Mtu_fam_mce"/>
    <property type="match status" value="1"/>
</dbReference>
<evidence type="ECO:0000313" key="5">
    <source>
        <dbReference type="EMBL" id="TQL78052.1"/>
    </source>
</evidence>
<evidence type="ECO:0000259" key="4">
    <source>
        <dbReference type="Pfam" id="PF11887"/>
    </source>
</evidence>
<protein>
    <submittedName>
        <fullName evidence="5">Phospholipid/cholesterol/gamma-HCH transport system substrate-binding protein</fullName>
    </submittedName>
</protein>
<dbReference type="AlphaFoldDB" id="A0A543AZN8"/>
<feature type="chain" id="PRO_5022085666" evidence="2">
    <location>
        <begin position="27"/>
        <end position="375"/>
    </location>
</feature>
<organism evidence="5 6">
    <name type="scientific">Stackebrandtia endophytica</name>
    <dbReference type="NCBI Taxonomy" id="1496996"/>
    <lineage>
        <taxon>Bacteria</taxon>
        <taxon>Bacillati</taxon>
        <taxon>Actinomycetota</taxon>
        <taxon>Actinomycetes</taxon>
        <taxon>Glycomycetales</taxon>
        <taxon>Glycomycetaceae</taxon>
        <taxon>Stackebrandtia</taxon>
    </lineage>
</organism>
<keyword evidence="6" id="KW-1185">Reference proteome</keyword>
<dbReference type="PANTHER" id="PTHR33371">
    <property type="entry name" value="INTERMEMBRANE PHOSPHOLIPID TRANSPORT SYSTEM BINDING PROTEIN MLAD-RELATED"/>
    <property type="match status" value="1"/>
</dbReference>
<dbReference type="InterPro" id="IPR005693">
    <property type="entry name" value="Mce"/>
</dbReference>
<dbReference type="InterPro" id="IPR024516">
    <property type="entry name" value="Mce_C"/>
</dbReference>
<dbReference type="InterPro" id="IPR052336">
    <property type="entry name" value="MlaD_Phospholipid_Transporter"/>
</dbReference>
<dbReference type="GO" id="GO:0005576">
    <property type="term" value="C:extracellular region"/>
    <property type="evidence" value="ECO:0007669"/>
    <property type="project" value="TreeGrafter"/>
</dbReference>
<evidence type="ECO:0000313" key="6">
    <source>
        <dbReference type="Proteomes" id="UP000317043"/>
    </source>
</evidence>
<accession>A0A543AZN8</accession>
<feature type="region of interest" description="Disordered" evidence="1">
    <location>
        <begin position="331"/>
        <end position="355"/>
    </location>
</feature>
<evidence type="ECO:0000256" key="2">
    <source>
        <dbReference type="SAM" id="SignalP"/>
    </source>
</evidence>
<feature type="domain" description="Mammalian cell entry C-terminal" evidence="4">
    <location>
        <begin position="121"/>
        <end position="280"/>
    </location>
</feature>
<name>A0A543AZN8_9ACTN</name>
<dbReference type="PROSITE" id="PS51257">
    <property type="entry name" value="PROKAR_LIPOPROTEIN"/>
    <property type="match status" value="1"/>
</dbReference>
<keyword evidence="2" id="KW-0732">Signal</keyword>